<evidence type="ECO:0000256" key="1">
    <source>
        <dbReference type="SAM" id="Phobius"/>
    </source>
</evidence>
<feature type="transmembrane region" description="Helical" evidence="1">
    <location>
        <begin position="138"/>
        <end position="157"/>
    </location>
</feature>
<keyword evidence="1" id="KW-0472">Membrane</keyword>
<feature type="transmembrane region" description="Helical" evidence="1">
    <location>
        <begin position="114"/>
        <end position="132"/>
    </location>
</feature>
<feature type="transmembrane region" description="Helical" evidence="1">
    <location>
        <begin position="215"/>
        <end position="232"/>
    </location>
</feature>
<dbReference type="RefSeq" id="WP_344808696.1">
    <property type="nucleotide sequence ID" value="NZ_BAABAB010000044.1"/>
</dbReference>
<feature type="transmembrane region" description="Helical" evidence="1">
    <location>
        <begin position="244"/>
        <end position="266"/>
    </location>
</feature>
<reference evidence="3" key="1">
    <citation type="journal article" date="2019" name="Int. J. Syst. Evol. Microbiol.">
        <title>The Global Catalogue of Microorganisms (GCM) 10K type strain sequencing project: providing services to taxonomists for standard genome sequencing and annotation.</title>
        <authorList>
            <consortium name="The Broad Institute Genomics Platform"/>
            <consortium name="The Broad Institute Genome Sequencing Center for Infectious Disease"/>
            <person name="Wu L."/>
            <person name="Ma J."/>
        </authorList>
    </citation>
    <scope>NUCLEOTIDE SEQUENCE [LARGE SCALE GENOMIC DNA]</scope>
    <source>
        <strain evidence="3">JCM 16929</strain>
    </source>
</reference>
<name>A0ABP7AQ09_9ACTN</name>
<dbReference type="EMBL" id="BAABAB010000044">
    <property type="protein sequence ID" value="GAA3636966.1"/>
    <property type="molecule type" value="Genomic_DNA"/>
</dbReference>
<accession>A0ABP7AQ09</accession>
<feature type="transmembrane region" description="Helical" evidence="1">
    <location>
        <begin position="70"/>
        <end position="94"/>
    </location>
</feature>
<sequence length="280" mass="30860">MAVPNAELDTPRAGLNGRSALRRVSVALVATVWLSTALFGVYILIYYAGAVADRQLGDWNAVLPRLYERSAPTATASIGLHFAAGGVILMLGCIQLSRRLRDRHPAVHRGLGRVYLAASFLAGIGGLGFILIKGTVGGPVMSVGFAGYGIALIFCAVQAYRNARARRIEIHEAWALRLFALAIGSWLYRMYYGFWFLLTDRLAHTEDFHGGFDRVMAFFFWVPNLIVVELYLRARRRSSSAITRWAAVVLLAVATGFVVLATYFFAVEFWFPAMAGRFAA</sequence>
<gene>
    <name evidence="2" type="ORF">GCM10022236_44340</name>
</gene>
<protein>
    <submittedName>
        <fullName evidence="2">DUF2306 domain-containing protein</fullName>
    </submittedName>
</protein>
<evidence type="ECO:0000313" key="3">
    <source>
        <dbReference type="Proteomes" id="UP001501490"/>
    </source>
</evidence>
<keyword evidence="3" id="KW-1185">Reference proteome</keyword>
<feature type="transmembrane region" description="Helical" evidence="1">
    <location>
        <begin position="26"/>
        <end position="50"/>
    </location>
</feature>
<feature type="transmembrane region" description="Helical" evidence="1">
    <location>
        <begin position="178"/>
        <end position="195"/>
    </location>
</feature>
<dbReference type="Pfam" id="PF10067">
    <property type="entry name" value="DUF2306"/>
    <property type="match status" value="1"/>
</dbReference>
<organism evidence="2 3">
    <name type="scientific">Microlunatus ginsengisoli</name>
    <dbReference type="NCBI Taxonomy" id="363863"/>
    <lineage>
        <taxon>Bacteria</taxon>
        <taxon>Bacillati</taxon>
        <taxon>Actinomycetota</taxon>
        <taxon>Actinomycetes</taxon>
        <taxon>Propionibacteriales</taxon>
        <taxon>Propionibacteriaceae</taxon>
        <taxon>Microlunatus</taxon>
    </lineage>
</organism>
<evidence type="ECO:0000313" key="2">
    <source>
        <dbReference type="EMBL" id="GAA3636966.1"/>
    </source>
</evidence>
<comment type="caution">
    <text evidence="2">The sequence shown here is derived from an EMBL/GenBank/DDBJ whole genome shotgun (WGS) entry which is preliminary data.</text>
</comment>
<proteinExistence type="predicted"/>
<keyword evidence="1" id="KW-1133">Transmembrane helix</keyword>
<dbReference type="Proteomes" id="UP001501490">
    <property type="component" value="Unassembled WGS sequence"/>
</dbReference>
<dbReference type="InterPro" id="IPR018750">
    <property type="entry name" value="DUF2306_membrane"/>
</dbReference>
<keyword evidence="1" id="KW-0812">Transmembrane</keyword>